<gene>
    <name evidence="1" type="ORF">OVA965_LOCUS27406</name>
    <name evidence="2" type="ORF">TMI583_LOCUS28151</name>
</gene>
<dbReference type="AlphaFoldDB" id="A0A8S2EQ84"/>
<comment type="caution">
    <text evidence="1">The sequence shown here is derived from an EMBL/GenBank/DDBJ whole genome shotgun (WGS) entry which is preliminary data.</text>
</comment>
<proteinExistence type="predicted"/>
<accession>A0A8S2EQ84</accession>
<reference evidence="1" key="1">
    <citation type="submission" date="2021-02" db="EMBL/GenBank/DDBJ databases">
        <authorList>
            <person name="Nowell W R."/>
        </authorList>
    </citation>
    <scope>NUCLEOTIDE SEQUENCE</scope>
</reference>
<evidence type="ECO:0000313" key="1">
    <source>
        <dbReference type="EMBL" id="CAF1275866.1"/>
    </source>
</evidence>
<sequence length="114" mass="12785">MPEDVRYSVKSAAAVPKIGCSESVSEDVGKDPIRHFPTDESDFAGLILLSVYLREWKAPLARTCTTRPLKNKVHTTGSGHFWNTKISKLFEVDVDEDGNRVKYRRTANCRLTSA</sequence>
<protein>
    <submittedName>
        <fullName evidence="1">Uncharacterized protein</fullName>
    </submittedName>
</protein>
<evidence type="ECO:0000313" key="2">
    <source>
        <dbReference type="EMBL" id="CAF4080953.1"/>
    </source>
</evidence>
<dbReference type="Proteomes" id="UP000677228">
    <property type="component" value="Unassembled WGS sequence"/>
</dbReference>
<name>A0A8S2EQ84_9BILA</name>
<dbReference type="EMBL" id="CAJOBA010039655">
    <property type="protein sequence ID" value="CAF4080953.1"/>
    <property type="molecule type" value="Genomic_DNA"/>
</dbReference>
<dbReference type="Proteomes" id="UP000682733">
    <property type="component" value="Unassembled WGS sequence"/>
</dbReference>
<evidence type="ECO:0000313" key="3">
    <source>
        <dbReference type="Proteomes" id="UP000677228"/>
    </source>
</evidence>
<dbReference type="EMBL" id="CAJNOK010018091">
    <property type="protein sequence ID" value="CAF1275866.1"/>
    <property type="molecule type" value="Genomic_DNA"/>
</dbReference>
<organism evidence="1 3">
    <name type="scientific">Didymodactylos carnosus</name>
    <dbReference type="NCBI Taxonomy" id="1234261"/>
    <lineage>
        <taxon>Eukaryota</taxon>
        <taxon>Metazoa</taxon>
        <taxon>Spiralia</taxon>
        <taxon>Gnathifera</taxon>
        <taxon>Rotifera</taxon>
        <taxon>Eurotatoria</taxon>
        <taxon>Bdelloidea</taxon>
        <taxon>Philodinida</taxon>
        <taxon>Philodinidae</taxon>
        <taxon>Didymodactylos</taxon>
    </lineage>
</organism>